<comment type="subcellular location">
    <subcellularLocation>
        <location evidence="1 11">Cell outer membrane</location>
        <topology evidence="1 11">Multi-pass membrane protein</topology>
    </subcellularLocation>
</comment>
<keyword evidence="6" id="KW-0408">Iron</keyword>
<dbReference type="RefSeq" id="WP_234866625.1">
    <property type="nucleotide sequence ID" value="NZ_JAKEVY010000003.1"/>
</dbReference>
<comment type="caution">
    <text evidence="13">The sequence shown here is derived from an EMBL/GenBank/DDBJ whole genome shotgun (WGS) entry which is preliminary data.</text>
</comment>
<evidence type="ECO:0000256" key="5">
    <source>
        <dbReference type="ARBA" id="ARBA00022692"/>
    </source>
</evidence>
<keyword evidence="13" id="KW-0675">Receptor</keyword>
<keyword evidence="7" id="KW-0406">Ion transport</keyword>
<evidence type="ECO:0000256" key="11">
    <source>
        <dbReference type="PROSITE-ProRule" id="PRU01360"/>
    </source>
</evidence>
<accession>A0ABS9BM16</accession>
<proteinExistence type="inferred from homology"/>
<keyword evidence="8" id="KW-0798">TonB box</keyword>
<evidence type="ECO:0000259" key="12">
    <source>
        <dbReference type="Pfam" id="PF00593"/>
    </source>
</evidence>
<dbReference type="Pfam" id="PF00593">
    <property type="entry name" value="TonB_dep_Rec_b-barrel"/>
    <property type="match status" value="1"/>
</dbReference>
<evidence type="ECO:0000256" key="2">
    <source>
        <dbReference type="ARBA" id="ARBA00022448"/>
    </source>
</evidence>
<dbReference type="Gene3D" id="2.40.170.20">
    <property type="entry name" value="TonB-dependent receptor, beta-barrel domain"/>
    <property type="match status" value="1"/>
</dbReference>
<evidence type="ECO:0000313" key="13">
    <source>
        <dbReference type="EMBL" id="MCF1715676.1"/>
    </source>
</evidence>
<organism evidence="13 14">
    <name type="scientific">Flavihumibacter fluminis</name>
    <dbReference type="NCBI Taxonomy" id="2909236"/>
    <lineage>
        <taxon>Bacteria</taxon>
        <taxon>Pseudomonadati</taxon>
        <taxon>Bacteroidota</taxon>
        <taxon>Chitinophagia</taxon>
        <taxon>Chitinophagales</taxon>
        <taxon>Chitinophagaceae</taxon>
        <taxon>Flavihumibacter</taxon>
    </lineage>
</organism>
<dbReference type="InterPro" id="IPR039426">
    <property type="entry name" value="TonB-dep_rcpt-like"/>
</dbReference>
<dbReference type="PANTHER" id="PTHR32552:SF81">
    <property type="entry name" value="TONB-DEPENDENT OUTER MEMBRANE RECEPTOR"/>
    <property type="match status" value="1"/>
</dbReference>
<evidence type="ECO:0000256" key="7">
    <source>
        <dbReference type="ARBA" id="ARBA00023065"/>
    </source>
</evidence>
<dbReference type="Proteomes" id="UP001200145">
    <property type="component" value="Unassembled WGS sequence"/>
</dbReference>
<dbReference type="PROSITE" id="PS52016">
    <property type="entry name" value="TONB_DEPENDENT_REC_3"/>
    <property type="match status" value="1"/>
</dbReference>
<reference evidence="13 14" key="1">
    <citation type="submission" date="2022-01" db="EMBL/GenBank/DDBJ databases">
        <title>Flavihumibacter sp. nov., isolated from sediment of a river.</title>
        <authorList>
            <person name="Liu H."/>
        </authorList>
    </citation>
    <scope>NUCLEOTIDE SEQUENCE [LARGE SCALE GENOMIC DNA]</scope>
    <source>
        <strain evidence="13 14">RY-1</strain>
    </source>
</reference>
<dbReference type="InterPro" id="IPR036942">
    <property type="entry name" value="Beta-barrel_TonB_sf"/>
</dbReference>
<keyword evidence="5 11" id="KW-0812">Transmembrane</keyword>
<evidence type="ECO:0000256" key="8">
    <source>
        <dbReference type="ARBA" id="ARBA00023077"/>
    </source>
</evidence>
<evidence type="ECO:0000256" key="1">
    <source>
        <dbReference type="ARBA" id="ARBA00004571"/>
    </source>
</evidence>
<evidence type="ECO:0000313" key="14">
    <source>
        <dbReference type="Proteomes" id="UP001200145"/>
    </source>
</evidence>
<dbReference type="PANTHER" id="PTHR32552">
    <property type="entry name" value="FERRICHROME IRON RECEPTOR-RELATED"/>
    <property type="match status" value="1"/>
</dbReference>
<comment type="similarity">
    <text evidence="11">Belongs to the TonB-dependent receptor family.</text>
</comment>
<evidence type="ECO:0000256" key="4">
    <source>
        <dbReference type="ARBA" id="ARBA00022496"/>
    </source>
</evidence>
<keyword evidence="9 11" id="KW-0472">Membrane</keyword>
<evidence type="ECO:0000256" key="6">
    <source>
        <dbReference type="ARBA" id="ARBA00023004"/>
    </source>
</evidence>
<feature type="domain" description="TonB-dependent receptor-like beta-barrel" evidence="12">
    <location>
        <begin position="17"/>
        <end position="374"/>
    </location>
</feature>
<keyword evidence="10 11" id="KW-0998">Cell outer membrane</keyword>
<dbReference type="InterPro" id="IPR000531">
    <property type="entry name" value="Beta-barrel_TonB"/>
</dbReference>
<gene>
    <name evidence="13" type="ORF">L0U88_13645</name>
</gene>
<evidence type="ECO:0000256" key="3">
    <source>
        <dbReference type="ARBA" id="ARBA00022452"/>
    </source>
</evidence>
<protein>
    <submittedName>
        <fullName evidence="13">TonB-dependent receptor</fullName>
    </submittedName>
</protein>
<evidence type="ECO:0000256" key="10">
    <source>
        <dbReference type="ARBA" id="ARBA00023237"/>
    </source>
</evidence>
<evidence type="ECO:0000256" key="9">
    <source>
        <dbReference type="ARBA" id="ARBA00023136"/>
    </source>
</evidence>
<keyword evidence="3 11" id="KW-1134">Transmembrane beta strand</keyword>
<dbReference type="EMBL" id="JAKEVY010000003">
    <property type="protein sequence ID" value="MCF1715676.1"/>
    <property type="molecule type" value="Genomic_DNA"/>
</dbReference>
<keyword evidence="14" id="KW-1185">Reference proteome</keyword>
<dbReference type="SUPFAM" id="SSF56935">
    <property type="entry name" value="Porins"/>
    <property type="match status" value="1"/>
</dbReference>
<name>A0ABS9BM16_9BACT</name>
<sequence>MISDVSSAGGWTDKSAVNYGLRSTLDTRFELGTGISLSGITGLELQQQQAQILGYPMVADSSNLAGYRIPGVLRSNQVTTTGSLLLFTEWTLALPASFSITAGIGHSRMDIALKNRLYAPATAIPTRYSAGYHNMYAPHLAVNKVFSEKVSLYASFSQGYKAPVSSYFFIPVTGEVISGLKPKKANQLEIGSKGSLLKKRLQYEVAAFYTVYQDKMTTIAVPNSANTATSYVYVANAGEQKNLGLEISLKGTAYESAGFIRAIHPFTNLTLSHFRYGKFQYEQLSSDKTSTVVMDFTDKTVVGVPPVVFNTGFDLTTQSGFYWNLTYNYRDPMYFTSDNKKQTASYQLLNTKIGYSRHLLKHLALDAYLGCNNLTGQQNYVMVFLNQLPDAYLPAPREANFFGGLNLKYIF</sequence>
<keyword evidence="2 11" id="KW-0813">Transport</keyword>
<keyword evidence="4" id="KW-0410">Iron transport</keyword>